<dbReference type="EMBL" id="JAUIQD010000001">
    <property type="protein sequence ID" value="KAK3364219.1"/>
    <property type="molecule type" value="Genomic_DNA"/>
</dbReference>
<keyword evidence="3" id="KW-0732">Signal</keyword>
<feature type="region of interest" description="Disordered" evidence="1">
    <location>
        <begin position="129"/>
        <end position="173"/>
    </location>
</feature>
<feature type="signal peptide" evidence="3">
    <location>
        <begin position="1"/>
        <end position="25"/>
    </location>
</feature>
<accession>A0AAJ0MKV4</accession>
<reference evidence="4" key="1">
    <citation type="journal article" date="2023" name="Mol. Phylogenet. Evol.">
        <title>Genome-scale phylogeny and comparative genomics of the fungal order Sordariales.</title>
        <authorList>
            <person name="Hensen N."/>
            <person name="Bonometti L."/>
            <person name="Westerberg I."/>
            <person name="Brannstrom I.O."/>
            <person name="Guillou S."/>
            <person name="Cros-Aarteil S."/>
            <person name="Calhoun S."/>
            <person name="Haridas S."/>
            <person name="Kuo A."/>
            <person name="Mondo S."/>
            <person name="Pangilinan J."/>
            <person name="Riley R."/>
            <person name="LaButti K."/>
            <person name="Andreopoulos B."/>
            <person name="Lipzen A."/>
            <person name="Chen C."/>
            <person name="Yan M."/>
            <person name="Daum C."/>
            <person name="Ng V."/>
            <person name="Clum A."/>
            <person name="Steindorff A."/>
            <person name="Ohm R.A."/>
            <person name="Martin F."/>
            <person name="Silar P."/>
            <person name="Natvig D.O."/>
            <person name="Lalanne C."/>
            <person name="Gautier V."/>
            <person name="Ament-Velasquez S.L."/>
            <person name="Kruys A."/>
            <person name="Hutchinson M.I."/>
            <person name="Powell A.J."/>
            <person name="Barry K."/>
            <person name="Miller A.N."/>
            <person name="Grigoriev I.V."/>
            <person name="Debuchy R."/>
            <person name="Gladieux P."/>
            <person name="Hiltunen Thoren M."/>
            <person name="Johannesson H."/>
        </authorList>
    </citation>
    <scope>NUCLEOTIDE SEQUENCE</scope>
    <source>
        <strain evidence="4">CBS 955.72</strain>
    </source>
</reference>
<protein>
    <recommendedName>
        <fullName evidence="6">Extracellular membrane protein CFEM domain-containing protein</fullName>
    </recommendedName>
</protein>
<evidence type="ECO:0000256" key="2">
    <source>
        <dbReference type="SAM" id="Phobius"/>
    </source>
</evidence>
<proteinExistence type="predicted"/>
<keyword evidence="2" id="KW-0812">Transmembrane</keyword>
<keyword evidence="5" id="KW-1185">Reference proteome</keyword>
<feature type="chain" id="PRO_5042541540" description="Extracellular membrane protein CFEM domain-containing protein" evidence="3">
    <location>
        <begin position="26"/>
        <end position="222"/>
    </location>
</feature>
<dbReference type="AlphaFoldDB" id="A0AAJ0MKV4"/>
<gene>
    <name evidence="4" type="ORF">B0T25DRAFT_60162</name>
</gene>
<evidence type="ECO:0000313" key="4">
    <source>
        <dbReference type="EMBL" id="KAK3364219.1"/>
    </source>
</evidence>
<keyword evidence="2" id="KW-1133">Transmembrane helix</keyword>
<feature type="transmembrane region" description="Helical" evidence="2">
    <location>
        <begin position="180"/>
        <end position="200"/>
    </location>
</feature>
<dbReference type="Proteomes" id="UP001275084">
    <property type="component" value="Unassembled WGS sequence"/>
</dbReference>
<reference evidence="4" key="2">
    <citation type="submission" date="2023-06" db="EMBL/GenBank/DDBJ databases">
        <authorList>
            <consortium name="Lawrence Berkeley National Laboratory"/>
            <person name="Haridas S."/>
            <person name="Hensen N."/>
            <person name="Bonometti L."/>
            <person name="Westerberg I."/>
            <person name="Brannstrom I.O."/>
            <person name="Guillou S."/>
            <person name="Cros-Aarteil S."/>
            <person name="Calhoun S."/>
            <person name="Kuo A."/>
            <person name="Mondo S."/>
            <person name="Pangilinan J."/>
            <person name="Riley R."/>
            <person name="Labutti K."/>
            <person name="Andreopoulos B."/>
            <person name="Lipzen A."/>
            <person name="Chen C."/>
            <person name="Yanf M."/>
            <person name="Daum C."/>
            <person name="Ng V."/>
            <person name="Clum A."/>
            <person name="Steindorff A."/>
            <person name="Ohm R."/>
            <person name="Martin F."/>
            <person name="Silar P."/>
            <person name="Natvig D."/>
            <person name="Lalanne C."/>
            <person name="Gautier V."/>
            <person name="Ament-Velasquez S.L."/>
            <person name="Kruys A."/>
            <person name="Hutchinson M.I."/>
            <person name="Powell A.J."/>
            <person name="Barry K."/>
            <person name="Miller A.N."/>
            <person name="Grigoriev I.V."/>
            <person name="Debuchy R."/>
            <person name="Gladieux P."/>
            <person name="Thoren M.H."/>
            <person name="Johannesson H."/>
        </authorList>
    </citation>
    <scope>NUCLEOTIDE SEQUENCE</scope>
    <source>
        <strain evidence="4">CBS 955.72</strain>
    </source>
</reference>
<organism evidence="4 5">
    <name type="scientific">Lasiosphaeria hispida</name>
    <dbReference type="NCBI Taxonomy" id="260671"/>
    <lineage>
        <taxon>Eukaryota</taxon>
        <taxon>Fungi</taxon>
        <taxon>Dikarya</taxon>
        <taxon>Ascomycota</taxon>
        <taxon>Pezizomycotina</taxon>
        <taxon>Sordariomycetes</taxon>
        <taxon>Sordariomycetidae</taxon>
        <taxon>Sordariales</taxon>
        <taxon>Lasiosphaeriaceae</taxon>
        <taxon>Lasiosphaeria</taxon>
    </lineage>
</organism>
<sequence length="222" mass="23499">MIYISWRLALCLGVFLQRASWRVSAEPDPLSKVSITVVPEYVTQIACVQNCLWHKNYYDDLIVTLGCPSDWLNGCYCRPGAAASASSFLDTCISQNCTHVSTPTAEYTVAVSVYEKYCAGEATAPLITSSSSSATGTGLASTREPHNPGATPSSTPSPTTPPTPVTSTAPKEGLSTSDTIALAVGIPTGVLSLLAFYFAWKKNLMEQLKNHVSGKPADSAAV</sequence>
<feature type="compositionally biased region" description="Low complexity" evidence="1">
    <location>
        <begin position="129"/>
        <end position="142"/>
    </location>
</feature>
<name>A0AAJ0MKV4_9PEZI</name>
<evidence type="ECO:0000313" key="5">
    <source>
        <dbReference type="Proteomes" id="UP001275084"/>
    </source>
</evidence>
<evidence type="ECO:0000256" key="1">
    <source>
        <dbReference type="SAM" id="MobiDB-lite"/>
    </source>
</evidence>
<comment type="caution">
    <text evidence="4">The sequence shown here is derived from an EMBL/GenBank/DDBJ whole genome shotgun (WGS) entry which is preliminary data.</text>
</comment>
<keyword evidence="2" id="KW-0472">Membrane</keyword>
<evidence type="ECO:0008006" key="6">
    <source>
        <dbReference type="Google" id="ProtNLM"/>
    </source>
</evidence>
<evidence type="ECO:0000256" key="3">
    <source>
        <dbReference type="SAM" id="SignalP"/>
    </source>
</evidence>